<dbReference type="EMBL" id="JAACJN010000009">
    <property type="protein sequence ID" value="KAF5391512.1"/>
    <property type="molecule type" value="Genomic_DNA"/>
</dbReference>
<comment type="caution">
    <text evidence="1">The sequence shown here is derived from an EMBL/GenBank/DDBJ whole genome shotgun (WGS) entry which is preliminary data.</text>
</comment>
<organism evidence="1 2">
    <name type="scientific">Collybiopsis confluens</name>
    <dbReference type="NCBI Taxonomy" id="2823264"/>
    <lineage>
        <taxon>Eukaryota</taxon>
        <taxon>Fungi</taxon>
        <taxon>Dikarya</taxon>
        <taxon>Basidiomycota</taxon>
        <taxon>Agaricomycotina</taxon>
        <taxon>Agaricomycetes</taxon>
        <taxon>Agaricomycetidae</taxon>
        <taxon>Agaricales</taxon>
        <taxon>Marasmiineae</taxon>
        <taxon>Omphalotaceae</taxon>
        <taxon>Collybiopsis</taxon>
    </lineage>
</organism>
<dbReference type="AlphaFoldDB" id="A0A8H5HXT9"/>
<name>A0A8H5HXT9_9AGAR</name>
<dbReference type="Proteomes" id="UP000518752">
    <property type="component" value="Unassembled WGS sequence"/>
</dbReference>
<evidence type="ECO:0000313" key="1">
    <source>
        <dbReference type="EMBL" id="KAF5391512.1"/>
    </source>
</evidence>
<proteinExistence type="predicted"/>
<gene>
    <name evidence="1" type="ORF">D9757_002459</name>
</gene>
<keyword evidence="2" id="KW-1185">Reference proteome</keyword>
<accession>A0A8H5HXT9</accession>
<evidence type="ECO:0000313" key="2">
    <source>
        <dbReference type="Proteomes" id="UP000518752"/>
    </source>
</evidence>
<sequence>MHRLSRYLLRNKPARGDARTSKLCPVAFSPVFNQLTLWIPSSSAGHPHRTTSPKPNSHFTSYILFALNMFSPAFNLNLLTSFALLVNIVAFLGGRAYAAPTPVTRSTNLAHRTVKAVASNVPLCYGMQQGISIPMVVVCDSVHELWGSGMGPQLGLELLSGGSKDRQCTRIVPKKGSADTNRTARYCAFKTGPLMLAVSHL</sequence>
<dbReference type="OrthoDB" id="10639390at2759"/>
<reference evidence="1 2" key="1">
    <citation type="journal article" date="2020" name="ISME J.">
        <title>Uncovering the hidden diversity of litter-decomposition mechanisms in mushroom-forming fungi.</title>
        <authorList>
            <person name="Floudas D."/>
            <person name="Bentzer J."/>
            <person name="Ahren D."/>
            <person name="Johansson T."/>
            <person name="Persson P."/>
            <person name="Tunlid A."/>
        </authorList>
    </citation>
    <scope>NUCLEOTIDE SEQUENCE [LARGE SCALE GENOMIC DNA]</scope>
    <source>
        <strain evidence="1 2">CBS 406.79</strain>
    </source>
</reference>
<protein>
    <submittedName>
        <fullName evidence="1">Uncharacterized protein</fullName>
    </submittedName>
</protein>